<organism evidence="2 3">
    <name type="scientific">Nonomuraea pusilla</name>
    <dbReference type="NCBI Taxonomy" id="46177"/>
    <lineage>
        <taxon>Bacteria</taxon>
        <taxon>Bacillati</taxon>
        <taxon>Actinomycetota</taxon>
        <taxon>Actinomycetes</taxon>
        <taxon>Streptosporangiales</taxon>
        <taxon>Streptosporangiaceae</taxon>
        <taxon>Nonomuraea</taxon>
    </lineage>
</organism>
<reference evidence="2 3" key="1">
    <citation type="submission" date="2016-10" db="EMBL/GenBank/DDBJ databases">
        <authorList>
            <person name="de Groot N.N."/>
        </authorList>
    </citation>
    <scope>NUCLEOTIDE SEQUENCE [LARGE SCALE GENOMIC DNA]</scope>
    <source>
        <strain evidence="2 3">DSM 43357</strain>
    </source>
</reference>
<dbReference type="Pfam" id="PF13274">
    <property type="entry name" value="SocA_Panacea"/>
    <property type="match status" value="1"/>
</dbReference>
<proteinExistence type="predicted"/>
<dbReference type="RefSeq" id="WP_177227769.1">
    <property type="nucleotide sequence ID" value="NZ_FOBF01000056.1"/>
</dbReference>
<dbReference type="EMBL" id="FOBF01000056">
    <property type="protein sequence ID" value="SEN89928.1"/>
    <property type="molecule type" value="Genomic_DNA"/>
</dbReference>
<evidence type="ECO:0000313" key="2">
    <source>
        <dbReference type="EMBL" id="SEN89928.1"/>
    </source>
</evidence>
<dbReference type="InterPro" id="IPR025272">
    <property type="entry name" value="SocA_Panacea"/>
</dbReference>
<accession>A0A1H8KBZ2</accession>
<evidence type="ECO:0000259" key="1">
    <source>
        <dbReference type="Pfam" id="PF13274"/>
    </source>
</evidence>
<protein>
    <submittedName>
        <fullName evidence="2">Uncharacterized phage-associated protein</fullName>
    </submittedName>
</protein>
<name>A0A1H8KBZ2_9ACTN</name>
<dbReference type="Proteomes" id="UP000198953">
    <property type="component" value="Unassembled WGS sequence"/>
</dbReference>
<sequence>MEIPSQPSDPLVSATLAVLKAAREQGVEITKTKLVKLLYMADLQAVEAGENQFSGATWRWDNYGPYDSALTRAEYELANSNLIERRDNRLFEEYGACVLTLAVDIDDPLPDDKMSIVRDIVRRFGGKSATALKDLSYKTSPMVEAQAGGERGVLLDLSRVRRSKAVRAVLARARAHRAAREPQETTPEAYGELLVELAASRDSIRRANERVLGDQ</sequence>
<evidence type="ECO:0000313" key="3">
    <source>
        <dbReference type="Proteomes" id="UP000198953"/>
    </source>
</evidence>
<feature type="domain" description="Antitoxin SocA-like Panacea" evidence="1">
    <location>
        <begin position="34"/>
        <end position="139"/>
    </location>
</feature>
<dbReference type="STRING" id="46177.SAMN05660976_08563"/>
<keyword evidence="3" id="KW-1185">Reference proteome</keyword>
<dbReference type="AlphaFoldDB" id="A0A1H8KBZ2"/>
<gene>
    <name evidence="2" type="ORF">SAMN05660976_08563</name>
</gene>